<accession>A0AAV2R128</accession>
<evidence type="ECO:0000256" key="8">
    <source>
        <dbReference type="ARBA" id="ARBA00023125"/>
    </source>
</evidence>
<dbReference type="PROSITE" id="PS00028">
    <property type="entry name" value="ZINC_FINGER_C2H2_1"/>
    <property type="match status" value="4"/>
</dbReference>
<keyword evidence="4" id="KW-0677">Repeat</keyword>
<sequence length="729" mass="85179">MEKHDKKVHRKLYTCEICQFQSIYHNHLVRHLKTIKHLNNVSDSTKNTDLNIHKGNTDNICSDVAIASPSHSKYDKPTIFRFACEHCEFKCEDIEEFDLHKKKHYKREANKCKKCCRNFKTKSQLQRHDKKVHGKLFTCEICPFQSKYHPSLIRHLRNIHHLENVAYSTKVTDLNINHKGKTDNMFVDVSKHSIEMCAVSQFECEICKYICTNSSEFDEHMKKHFSSFKCNLSIMKFKSNEALRNHKLFHTKGNDVGKGFECLKCEKTFSHKKNLWKHMPVHSTEKPFHCELCNYKSKWKSNLNIHVKTHKNDKIQLKEQHTNNLNQEDSKFIKICICNFCEYKTESPSSLKIHVDNKHPIIDNEEYVTTKKLDRHTISYHKDKHNLANIGKKCKTNIYKKAKENNRENIKTKCPNVKVLGTNKSIRRTFENLYKCKFCLYKSIYKNSLTKHMLKYHSKGSDDSTQDIIPPKYKKGIKCIKIENNASKIEFNKKSNISKKFSCSYCEYSTKLGLCDVRKHMKINHGKDGIVFVKNGNAIVKKVNRQTNKMYKNQASGHLNQFVCSVCNYISKKSSDDVYNHMLNIHGNVGDIIIRKVLKKNIKPIKSTSCTTKKENEVNISNDKQENNSESKSKSAYQKVHNCSICSYTSYRKEYLTEHLDSHNKGMGPVIYFKCPECLQCYIRKVHLISHLKIHTGTAFDKSRICPGCNKSFNSERRHAFNHIKKCLS</sequence>
<protein>
    <recommendedName>
        <fullName evidence="12">C2H2-type domain-containing protein</fullName>
    </recommendedName>
</protein>
<feature type="domain" description="C2H2-type" evidence="12">
    <location>
        <begin position="260"/>
        <end position="287"/>
    </location>
</feature>
<evidence type="ECO:0000256" key="6">
    <source>
        <dbReference type="ARBA" id="ARBA00022833"/>
    </source>
</evidence>
<proteinExistence type="inferred from homology"/>
<keyword evidence="5 11" id="KW-0863">Zinc-finger</keyword>
<dbReference type="AlphaFoldDB" id="A0AAV2R128"/>
<keyword evidence="3" id="KW-0479">Metal-binding</keyword>
<evidence type="ECO:0000256" key="11">
    <source>
        <dbReference type="PROSITE-ProRule" id="PRU00042"/>
    </source>
</evidence>
<dbReference type="GO" id="GO:0008270">
    <property type="term" value="F:zinc ion binding"/>
    <property type="evidence" value="ECO:0007669"/>
    <property type="project" value="UniProtKB-KW"/>
</dbReference>
<evidence type="ECO:0000259" key="12">
    <source>
        <dbReference type="PROSITE" id="PS50157"/>
    </source>
</evidence>
<evidence type="ECO:0000256" key="7">
    <source>
        <dbReference type="ARBA" id="ARBA00023015"/>
    </source>
</evidence>
<feature type="domain" description="C2H2-type" evidence="12">
    <location>
        <begin position="110"/>
        <end position="133"/>
    </location>
</feature>
<evidence type="ECO:0000256" key="5">
    <source>
        <dbReference type="ARBA" id="ARBA00022771"/>
    </source>
</evidence>
<dbReference type="FunFam" id="3.30.160.60:FF:000075">
    <property type="entry name" value="Putative zinc finger protein 536"/>
    <property type="match status" value="1"/>
</dbReference>
<keyword evidence="14" id="KW-1185">Reference proteome</keyword>
<evidence type="ECO:0000256" key="4">
    <source>
        <dbReference type="ARBA" id="ARBA00022737"/>
    </source>
</evidence>
<dbReference type="SMART" id="SM00355">
    <property type="entry name" value="ZnF_C2H2"/>
    <property type="match status" value="15"/>
</dbReference>
<evidence type="ECO:0000256" key="3">
    <source>
        <dbReference type="ARBA" id="ARBA00022723"/>
    </source>
</evidence>
<dbReference type="Pfam" id="PF00096">
    <property type="entry name" value="zf-C2H2"/>
    <property type="match status" value="2"/>
</dbReference>
<reference evidence="13 14" key="1">
    <citation type="submission" date="2024-05" db="EMBL/GenBank/DDBJ databases">
        <authorList>
            <person name="Wallberg A."/>
        </authorList>
    </citation>
    <scope>NUCLEOTIDE SEQUENCE [LARGE SCALE GENOMIC DNA]</scope>
</reference>
<evidence type="ECO:0000313" key="13">
    <source>
        <dbReference type="EMBL" id="CAL4107755.1"/>
    </source>
</evidence>
<evidence type="ECO:0000256" key="2">
    <source>
        <dbReference type="ARBA" id="ARBA00006991"/>
    </source>
</evidence>
<keyword evidence="7" id="KW-0805">Transcription regulation</keyword>
<evidence type="ECO:0000256" key="9">
    <source>
        <dbReference type="ARBA" id="ARBA00023163"/>
    </source>
</evidence>
<comment type="subcellular location">
    <subcellularLocation>
        <location evidence="1">Nucleus</location>
    </subcellularLocation>
</comment>
<evidence type="ECO:0000313" key="14">
    <source>
        <dbReference type="Proteomes" id="UP001497623"/>
    </source>
</evidence>
<dbReference type="PANTHER" id="PTHR24379">
    <property type="entry name" value="KRAB AND ZINC FINGER DOMAIN-CONTAINING"/>
    <property type="match status" value="1"/>
</dbReference>
<keyword evidence="10" id="KW-0539">Nucleus</keyword>
<evidence type="ECO:0000256" key="10">
    <source>
        <dbReference type="ARBA" id="ARBA00023242"/>
    </source>
</evidence>
<feature type="domain" description="C2H2-type" evidence="12">
    <location>
        <begin position="673"/>
        <end position="700"/>
    </location>
</feature>
<gene>
    <name evidence="13" type="ORF">MNOR_LOCUS18646</name>
</gene>
<dbReference type="InterPro" id="IPR036236">
    <property type="entry name" value="Znf_C2H2_sf"/>
</dbReference>
<dbReference type="PANTHER" id="PTHR24379:SF121">
    <property type="entry name" value="C2H2-TYPE DOMAIN-CONTAINING PROTEIN"/>
    <property type="match status" value="1"/>
</dbReference>
<organism evidence="13 14">
    <name type="scientific">Meganyctiphanes norvegica</name>
    <name type="common">Northern krill</name>
    <name type="synonym">Thysanopoda norvegica</name>
    <dbReference type="NCBI Taxonomy" id="48144"/>
    <lineage>
        <taxon>Eukaryota</taxon>
        <taxon>Metazoa</taxon>
        <taxon>Ecdysozoa</taxon>
        <taxon>Arthropoda</taxon>
        <taxon>Crustacea</taxon>
        <taxon>Multicrustacea</taxon>
        <taxon>Malacostraca</taxon>
        <taxon>Eumalacostraca</taxon>
        <taxon>Eucarida</taxon>
        <taxon>Euphausiacea</taxon>
        <taxon>Euphausiidae</taxon>
        <taxon>Meganyctiphanes</taxon>
    </lineage>
</organism>
<keyword evidence="8" id="KW-0238">DNA-binding</keyword>
<dbReference type="SUPFAM" id="SSF57667">
    <property type="entry name" value="beta-beta-alpha zinc fingers"/>
    <property type="match status" value="2"/>
</dbReference>
<dbReference type="PROSITE" id="PS50157">
    <property type="entry name" value="ZINC_FINGER_C2H2_2"/>
    <property type="match status" value="4"/>
</dbReference>
<evidence type="ECO:0000256" key="1">
    <source>
        <dbReference type="ARBA" id="ARBA00004123"/>
    </source>
</evidence>
<dbReference type="Proteomes" id="UP001497623">
    <property type="component" value="Unassembled WGS sequence"/>
</dbReference>
<feature type="non-terminal residue" evidence="13">
    <location>
        <position position="729"/>
    </location>
</feature>
<name>A0AAV2R128_MEGNR</name>
<dbReference type="EMBL" id="CAXKWB010013442">
    <property type="protein sequence ID" value="CAL4107755.1"/>
    <property type="molecule type" value="Genomic_DNA"/>
</dbReference>
<keyword evidence="9" id="KW-0804">Transcription</keyword>
<dbReference type="Gene3D" id="3.30.160.60">
    <property type="entry name" value="Classic Zinc Finger"/>
    <property type="match status" value="6"/>
</dbReference>
<dbReference type="GO" id="GO:0005634">
    <property type="term" value="C:nucleus"/>
    <property type="evidence" value="ECO:0007669"/>
    <property type="project" value="UniProtKB-SubCell"/>
</dbReference>
<comment type="similarity">
    <text evidence="2">Belongs to the krueppel C2H2-type zinc-finger protein family.</text>
</comment>
<dbReference type="GO" id="GO:0003677">
    <property type="term" value="F:DNA binding"/>
    <property type="evidence" value="ECO:0007669"/>
    <property type="project" value="UniProtKB-KW"/>
</dbReference>
<feature type="domain" description="C2H2-type" evidence="12">
    <location>
        <begin position="288"/>
        <end position="315"/>
    </location>
</feature>
<comment type="caution">
    <text evidence="13">The sequence shown here is derived from an EMBL/GenBank/DDBJ whole genome shotgun (WGS) entry which is preliminary data.</text>
</comment>
<dbReference type="InterPro" id="IPR013087">
    <property type="entry name" value="Znf_C2H2_type"/>
</dbReference>
<keyword evidence="6" id="KW-0862">Zinc</keyword>